<name>A0A3G4ZRS8_9VIRU</name>
<proteinExistence type="predicted"/>
<organism evidence="1">
    <name type="scientific">Barrevirus sp</name>
    <dbReference type="NCBI Taxonomy" id="2487763"/>
    <lineage>
        <taxon>Viruses</taxon>
        <taxon>Varidnaviria</taxon>
        <taxon>Bamfordvirae</taxon>
        <taxon>Nucleocytoviricota</taxon>
        <taxon>Megaviricetes</taxon>
        <taxon>Imitervirales</taxon>
        <taxon>Mimiviridae</taxon>
        <taxon>Klosneuvirinae</taxon>
    </lineage>
</organism>
<gene>
    <name evidence="1" type="ORF">Barrevirus9_3</name>
</gene>
<protein>
    <submittedName>
        <fullName evidence="1">Uncharacterized protein</fullName>
    </submittedName>
</protein>
<accession>A0A3G4ZRS8</accession>
<sequence>MQDPKFAKTFEDFYLELTCLNYISKTGFKQFSIEDLKNLSYLKLLIPIYRRLQKEGTGEGNNNNLTLESILLEKDEDNDKEPDRLIEDAPGRLDQENKVMYYPSAPIISLLNREEEEEAEDLGEEDTSEDLEGDLQFANLTDTALILLAKIRPEKVVAEGEEGGGGDHWFIVEHVSEEQEVEVVSEAEEGDEGLARTVDQLIDDIKTECQTDLIAPLLMSS</sequence>
<evidence type="ECO:0000313" key="1">
    <source>
        <dbReference type="EMBL" id="AYV77034.1"/>
    </source>
</evidence>
<dbReference type="EMBL" id="MK072006">
    <property type="protein sequence ID" value="AYV77034.1"/>
    <property type="molecule type" value="Genomic_DNA"/>
</dbReference>
<reference evidence="1" key="1">
    <citation type="submission" date="2018-10" db="EMBL/GenBank/DDBJ databases">
        <title>Hidden diversity of soil giant viruses.</title>
        <authorList>
            <person name="Schulz F."/>
            <person name="Alteio L."/>
            <person name="Goudeau D."/>
            <person name="Ryan E.M."/>
            <person name="Malmstrom R.R."/>
            <person name="Blanchard J."/>
            <person name="Woyke T."/>
        </authorList>
    </citation>
    <scope>NUCLEOTIDE SEQUENCE</scope>
    <source>
        <strain evidence="1">BAV1</strain>
    </source>
</reference>